<evidence type="ECO:0000313" key="1">
    <source>
        <dbReference type="EMBL" id="MPN17114.1"/>
    </source>
</evidence>
<gene>
    <name evidence="1" type="ORF">SDC9_164464</name>
</gene>
<evidence type="ECO:0008006" key="2">
    <source>
        <dbReference type="Google" id="ProtNLM"/>
    </source>
</evidence>
<comment type="caution">
    <text evidence="1">The sequence shown here is derived from an EMBL/GenBank/DDBJ whole genome shotgun (WGS) entry which is preliminary data.</text>
</comment>
<sequence>MEEIICPLCNDLYNTVYNCCHCEGVMENKGREQEYFDDYSADDPVDDNGNCCVHIFKCNKCGGFERKNVEKIHV</sequence>
<protein>
    <recommendedName>
        <fullName evidence="2">RNHCP domain-containing protein</fullName>
    </recommendedName>
</protein>
<organism evidence="1">
    <name type="scientific">bioreactor metagenome</name>
    <dbReference type="NCBI Taxonomy" id="1076179"/>
    <lineage>
        <taxon>unclassified sequences</taxon>
        <taxon>metagenomes</taxon>
        <taxon>ecological metagenomes</taxon>
    </lineage>
</organism>
<dbReference type="AlphaFoldDB" id="A0A645FZ16"/>
<accession>A0A645FZ16</accession>
<name>A0A645FZ16_9ZZZZ</name>
<reference evidence="1" key="1">
    <citation type="submission" date="2019-08" db="EMBL/GenBank/DDBJ databases">
        <authorList>
            <person name="Kucharzyk K."/>
            <person name="Murdoch R.W."/>
            <person name="Higgins S."/>
            <person name="Loffler F."/>
        </authorList>
    </citation>
    <scope>NUCLEOTIDE SEQUENCE</scope>
</reference>
<dbReference type="EMBL" id="VSSQ01064151">
    <property type="protein sequence ID" value="MPN17114.1"/>
    <property type="molecule type" value="Genomic_DNA"/>
</dbReference>
<proteinExistence type="predicted"/>